<feature type="domain" description="PBP" evidence="6">
    <location>
        <begin position="48"/>
        <end position="334"/>
    </location>
</feature>
<keyword evidence="3 4" id="KW-0592">Phosphate transport</keyword>
<dbReference type="PANTHER" id="PTHR42996:SF1">
    <property type="entry name" value="PHOSPHATE-BINDING PROTEIN PSTS"/>
    <property type="match status" value="1"/>
</dbReference>
<proteinExistence type="inferred from homology"/>
<keyword evidence="2 4" id="KW-0813">Transport</keyword>
<evidence type="ECO:0000256" key="1">
    <source>
        <dbReference type="ARBA" id="ARBA00008725"/>
    </source>
</evidence>
<dbReference type="PANTHER" id="PTHR42996">
    <property type="entry name" value="PHOSPHATE-BINDING PROTEIN PSTS"/>
    <property type="match status" value="1"/>
</dbReference>
<dbReference type="EMBL" id="CP059404">
    <property type="protein sequence ID" value="QNE90121.1"/>
    <property type="molecule type" value="Genomic_DNA"/>
</dbReference>
<dbReference type="KEGG" id="cik:H0194_03750"/>
<feature type="signal peptide" evidence="5">
    <location>
        <begin position="1"/>
        <end position="23"/>
    </location>
</feature>
<dbReference type="GO" id="GO:0043190">
    <property type="term" value="C:ATP-binding cassette (ABC) transporter complex"/>
    <property type="evidence" value="ECO:0007669"/>
    <property type="project" value="InterPro"/>
</dbReference>
<dbReference type="InterPro" id="IPR005673">
    <property type="entry name" value="ABC_phos-bd_PstS"/>
</dbReference>
<name>A0A7G7CRA5_9CORY</name>
<dbReference type="NCBIfam" id="TIGR00975">
    <property type="entry name" value="3a0107s03"/>
    <property type="match status" value="1"/>
</dbReference>
<evidence type="ECO:0000313" key="8">
    <source>
        <dbReference type="Proteomes" id="UP000515743"/>
    </source>
</evidence>
<comment type="similarity">
    <text evidence="1 4">Belongs to the PstS family.</text>
</comment>
<dbReference type="Pfam" id="PF12849">
    <property type="entry name" value="PBP_like_2"/>
    <property type="match status" value="1"/>
</dbReference>
<dbReference type="RefSeq" id="WP_185176494.1">
    <property type="nucleotide sequence ID" value="NZ_CP059404.1"/>
</dbReference>
<keyword evidence="5" id="KW-0732">Signal</keyword>
<gene>
    <name evidence="7" type="primary">pstS</name>
    <name evidence="7" type="ORF">H0194_03750</name>
</gene>
<evidence type="ECO:0000256" key="2">
    <source>
        <dbReference type="ARBA" id="ARBA00022448"/>
    </source>
</evidence>
<feature type="chain" id="PRO_5039730090" description="Phosphate-binding protein" evidence="5">
    <location>
        <begin position="24"/>
        <end position="371"/>
    </location>
</feature>
<dbReference type="SUPFAM" id="SSF53850">
    <property type="entry name" value="Periplasmic binding protein-like II"/>
    <property type="match status" value="1"/>
</dbReference>
<evidence type="ECO:0000256" key="3">
    <source>
        <dbReference type="ARBA" id="ARBA00022592"/>
    </source>
</evidence>
<organism evidence="7 8">
    <name type="scientific">Corynebacterium incognita</name>
    <dbReference type="NCBI Taxonomy" id="2754725"/>
    <lineage>
        <taxon>Bacteria</taxon>
        <taxon>Bacillati</taxon>
        <taxon>Actinomycetota</taxon>
        <taxon>Actinomycetes</taxon>
        <taxon>Mycobacteriales</taxon>
        <taxon>Corynebacteriaceae</taxon>
        <taxon>Corynebacterium</taxon>
    </lineage>
</organism>
<dbReference type="InterPro" id="IPR024370">
    <property type="entry name" value="PBP_domain"/>
</dbReference>
<protein>
    <recommendedName>
        <fullName evidence="4">Phosphate-binding protein</fullName>
    </recommendedName>
</protein>
<dbReference type="InterPro" id="IPR050962">
    <property type="entry name" value="Phosphate-bind_PstS"/>
</dbReference>
<accession>A0A7G7CRA5</accession>
<dbReference type="Gene3D" id="3.40.190.10">
    <property type="entry name" value="Periplasmic binding protein-like II"/>
    <property type="match status" value="2"/>
</dbReference>
<sequence>MIRNFKRTAAIFGVVAVSSSALVACSDSSSSDKEAKKAEMPGGYALSDAEGQLVAEGASSQQNAMDYFAAKFQEMTDGKQSLSYTPSGSGSGQTQFLGGQVAFAGSDSPLDEEQVKEAEKRCEGSEAWHLPFVIAPVAIAYNLEGVDELTLSTENVAKIFKGDIKKWNDDAIKKDNEGVELPDKDIKVVYRADESGTTSNFQKFLSAAADWKGEGKNFPTGVGEGADGSSGVTTQVSQIDGGVTYVEHSHAVQAGLGVAKIDFGAGAAELNEESVGKALENLKFKGEGNNMVVDSEALFSSKDEGAYPMILTTYEIVCSKGYDEATANQVKDFLMTALAHQDEGLTEAGHIPVTGKHYDRLVEAVKAIEAK</sequence>
<dbReference type="GO" id="GO:0035435">
    <property type="term" value="P:phosphate ion transmembrane transport"/>
    <property type="evidence" value="ECO:0007669"/>
    <property type="project" value="InterPro"/>
</dbReference>
<dbReference type="PROSITE" id="PS51257">
    <property type="entry name" value="PROKAR_LIPOPROTEIN"/>
    <property type="match status" value="1"/>
</dbReference>
<dbReference type="Proteomes" id="UP000515743">
    <property type="component" value="Chromosome"/>
</dbReference>
<reference evidence="7 8" key="1">
    <citation type="submission" date="2020-07" db="EMBL/GenBank/DDBJ databases">
        <title>Complete genome and description of Corynebacterium incognita strain Marseille-Q3630 sp. nov.</title>
        <authorList>
            <person name="Boxberger M."/>
        </authorList>
    </citation>
    <scope>NUCLEOTIDE SEQUENCE [LARGE SCALE GENOMIC DNA]</scope>
    <source>
        <strain evidence="7 8">Marseille-Q3630</strain>
    </source>
</reference>
<dbReference type="PIRSF" id="PIRSF002756">
    <property type="entry name" value="PstS"/>
    <property type="match status" value="1"/>
</dbReference>
<evidence type="ECO:0000256" key="4">
    <source>
        <dbReference type="PIRNR" id="PIRNR002756"/>
    </source>
</evidence>
<dbReference type="CDD" id="cd13565">
    <property type="entry name" value="PBP2_PstS"/>
    <property type="match status" value="1"/>
</dbReference>
<evidence type="ECO:0000256" key="5">
    <source>
        <dbReference type="SAM" id="SignalP"/>
    </source>
</evidence>
<keyword evidence="8" id="KW-1185">Reference proteome</keyword>
<evidence type="ECO:0000259" key="6">
    <source>
        <dbReference type="Pfam" id="PF12849"/>
    </source>
</evidence>
<dbReference type="GO" id="GO:0042301">
    <property type="term" value="F:phosphate ion binding"/>
    <property type="evidence" value="ECO:0007669"/>
    <property type="project" value="InterPro"/>
</dbReference>
<evidence type="ECO:0000313" key="7">
    <source>
        <dbReference type="EMBL" id="QNE90121.1"/>
    </source>
</evidence>
<dbReference type="AlphaFoldDB" id="A0A7G7CRA5"/>